<dbReference type="Proteomes" id="UP001234989">
    <property type="component" value="Chromosome 2"/>
</dbReference>
<organism evidence="3 4">
    <name type="scientific">Solanum verrucosum</name>
    <dbReference type="NCBI Taxonomy" id="315347"/>
    <lineage>
        <taxon>Eukaryota</taxon>
        <taxon>Viridiplantae</taxon>
        <taxon>Streptophyta</taxon>
        <taxon>Embryophyta</taxon>
        <taxon>Tracheophyta</taxon>
        <taxon>Spermatophyta</taxon>
        <taxon>Magnoliopsida</taxon>
        <taxon>eudicotyledons</taxon>
        <taxon>Gunneridae</taxon>
        <taxon>Pentapetalae</taxon>
        <taxon>asterids</taxon>
        <taxon>lamiids</taxon>
        <taxon>Solanales</taxon>
        <taxon>Solanaceae</taxon>
        <taxon>Solanoideae</taxon>
        <taxon>Solaneae</taxon>
        <taxon>Solanum</taxon>
    </lineage>
</organism>
<feature type="domain" description="RRM" evidence="2">
    <location>
        <begin position="1"/>
        <end position="80"/>
    </location>
</feature>
<dbReference type="InterPro" id="IPR000504">
    <property type="entry name" value="RRM_dom"/>
</dbReference>
<dbReference type="EMBL" id="CP133613">
    <property type="protein sequence ID" value="WMV15140.1"/>
    <property type="molecule type" value="Genomic_DNA"/>
</dbReference>
<keyword evidence="1" id="KW-0694">RNA-binding</keyword>
<name>A0AAF0Q412_SOLVR</name>
<dbReference type="SUPFAM" id="SSF54928">
    <property type="entry name" value="RNA-binding domain, RBD"/>
    <property type="match status" value="1"/>
</dbReference>
<evidence type="ECO:0000313" key="4">
    <source>
        <dbReference type="Proteomes" id="UP001234989"/>
    </source>
</evidence>
<gene>
    <name evidence="3" type="ORF">MTR67_008525</name>
</gene>
<evidence type="ECO:0000313" key="3">
    <source>
        <dbReference type="EMBL" id="WMV15140.1"/>
    </source>
</evidence>
<evidence type="ECO:0000259" key="2">
    <source>
        <dbReference type="PROSITE" id="PS50102"/>
    </source>
</evidence>
<dbReference type="Pfam" id="PF00076">
    <property type="entry name" value="RRM_1"/>
    <property type="match status" value="1"/>
</dbReference>
<protein>
    <recommendedName>
        <fullName evidence="2">RRM domain-containing protein</fullName>
    </recommendedName>
</protein>
<dbReference type="SMART" id="SM00360">
    <property type="entry name" value="RRM"/>
    <property type="match status" value="1"/>
</dbReference>
<dbReference type="Gene3D" id="3.30.70.330">
    <property type="match status" value="1"/>
</dbReference>
<proteinExistence type="predicted"/>
<accession>A0AAF0Q412</accession>
<sequence length="317" mass="34368">MYLGHYTAEVTSLSTKATEKDVDEFFSHCGEIEQVEIIRLSEYASIAYVTFKDSYALETAILLSGSTILDQCVRISRLEAHVDEDDPWNNYIDKVENGSSSAVGFSHLISFSVKVLPYLSGQSILLLPVYEVLFLSLASLMLYLAEGLPETTSLPLQGRGKVCQVHTNQFVSTPGEAVTMAQQVVETMIVKGYQLSKDALTKAKALDESYHVSSTAAAKVADLSKRVGLTDKIQSGMETVKCVDEKYHLSELTMSAASYTGKTAVAAATAVVSSSYFSKGAFWVSDVLNRAAKVAADLGNNGVKKETVPIEMNQIGK</sequence>
<dbReference type="AlphaFoldDB" id="A0AAF0Q412"/>
<keyword evidence="4" id="KW-1185">Reference proteome</keyword>
<reference evidence="3" key="1">
    <citation type="submission" date="2023-08" db="EMBL/GenBank/DDBJ databases">
        <title>A de novo genome assembly of Solanum verrucosum Schlechtendal, a Mexican diploid species geographically isolated from the other diploid A-genome species in potato relatives.</title>
        <authorList>
            <person name="Hosaka K."/>
        </authorList>
    </citation>
    <scope>NUCLEOTIDE SEQUENCE</scope>
    <source>
        <tissue evidence="3">Young leaves</tissue>
    </source>
</reference>
<dbReference type="PANTHER" id="PTHR32343">
    <property type="entry name" value="SERINE/ARGININE-RICH SPLICING FACTOR"/>
    <property type="match status" value="1"/>
</dbReference>
<evidence type="ECO:0000256" key="1">
    <source>
        <dbReference type="PROSITE-ProRule" id="PRU00176"/>
    </source>
</evidence>
<dbReference type="InterPro" id="IPR035979">
    <property type="entry name" value="RBD_domain_sf"/>
</dbReference>
<dbReference type="GO" id="GO:0003723">
    <property type="term" value="F:RNA binding"/>
    <property type="evidence" value="ECO:0007669"/>
    <property type="project" value="UniProtKB-UniRule"/>
</dbReference>
<dbReference type="PROSITE" id="PS50102">
    <property type="entry name" value="RRM"/>
    <property type="match status" value="1"/>
</dbReference>
<dbReference type="InterPro" id="IPR012677">
    <property type="entry name" value="Nucleotide-bd_a/b_plait_sf"/>
</dbReference>
<dbReference type="PANTHER" id="PTHR32343:SF16">
    <property type="entry name" value="RNA-BINDING (RRM_RBD_RNP MOTIFS) FAMILY PROTEIN"/>
    <property type="match status" value="1"/>
</dbReference>